<dbReference type="VEuPathDB" id="CryptoDB:Cvel_27109"/>
<evidence type="ECO:0000313" key="2">
    <source>
        <dbReference type="EMBL" id="CEM42876.1"/>
    </source>
</evidence>
<reference evidence="2" key="1">
    <citation type="submission" date="2014-11" db="EMBL/GenBank/DDBJ databases">
        <authorList>
            <person name="Otto D Thomas"/>
            <person name="Naeem Raeece"/>
        </authorList>
    </citation>
    <scope>NUCLEOTIDE SEQUENCE</scope>
</reference>
<feature type="region of interest" description="Disordered" evidence="1">
    <location>
        <begin position="80"/>
        <end position="179"/>
    </location>
</feature>
<organism evidence="2">
    <name type="scientific">Chromera velia CCMP2878</name>
    <dbReference type="NCBI Taxonomy" id="1169474"/>
    <lineage>
        <taxon>Eukaryota</taxon>
        <taxon>Sar</taxon>
        <taxon>Alveolata</taxon>
        <taxon>Colpodellida</taxon>
        <taxon>Chromeraceae</taxon>
        <taxon>Chromera</taxon>
    </lineage>
</organism>
<protein>
    <submittedName>
        <fullName evidence="2">Uncharacterized protein</fullName>
    </submittedName>
</protein>
<sequence length="179" mass="19780">MQHLTALAQPLTVIGEVLPALERKGKDPAVWKQELLSKAETLSRTRVILNEWIGAVDAYRNFLQHEQSAIEWTRNRAQQQQQQLLLQQNLKAPPTAAAGQPNAPDAHRSVPSPLPVKAQAQHEQQQPSQAGPSPAMPAASEQDAMMQSQQSVEQPDASRKRPFPGPDDAELELELEPEL</sequence>
<evidence type="ECO:0000256" key="1">
    <source>
        <dbReference type="SAM" id="MobiDB-lite"/>
    </source>
</evidence>
<dbReference type="EMBL" id="CDMZ01002551">
    <property type="protein sequence ID" value="CEM42876.1"/>
    <property type="molecule type" value="Genomic_DNA"/>
</dbReference>
<gene>
    <name evidence="2" type="ORF">Cvel_27109</name>
</gene>
<proteinExistence type="predicted"/>
<dbReference type="AlphaFoldDB" id="A0A0G4HFL4"/>
<name>A0A0G4HFL4_9ALVE</name>
<feature type="compositionally biased region" description="Acidic residues" evidence="1">
    <location>
        <begin position="167"/>
        <end position="179"/>
    </location>
</feature>
<accession>A0A0G4HFL4</accession>
<feature type="compositionally biased region" description="Low complexity" evidence="1">
    <location>
        <begin position="118"/>
        <end position="140"/>
    </location>
</feature>